<dbReference type="EMBL" id="JADEWL010000228">
    <property type="protein sequence ID" value="MBE9216960.1"/>
    <property type="molecule type" value="Genomic_DNA"/>
</dbReference>
<evidence type="ECO:0000313" key="2">
    <source>
        <dbReference type="EMBL" id="MBE9216960.1"/>
    </source>
</evidence>
<dbReference type="SUPFAM" id="SSF53474">
    <property type="entry name" value="alpha/beta-Hydrolases"/>
    <property type="match status" value="1"/>
</dbReference>
<organism evidence="2 3">
    <name type="scientific">Plectonema cf. radiosum LEGE 06105</name>
    <dbReference type="NCBI Taxonomy" id="945769"/>
    <lineage>
        <taxon>Bacteria</taxon>
        <taxon>Bacillati</taxon>
        <taxon>Cyanobacteriota</taxon>
        <taxon>Cyanophyceae</taxon>
        <taxon>Oscillatoriophycideae</taxon>
        <taxon>Oscillatoriales</taxon>
        <taxon>Microcoleaceae</taxon>
        <taxon>Plectonema</taxon>
    </lineage>
</organism>
<dbReference type="InterPro" id="IPR000073">
    <property type="entry name" value="AB_hydrolase_1"/>
</dbReference>
<evidence type="ECO:0000313" key="3">
    <source>
        <dbReference type="Proteomes" id="UP000620559"/>
    </source>
</evidence>
<dbReference type="PRINTS" id="PR00412">
    <property type="entry name" value="EPOXHYDRLASE"/>
</dbReference>
<accession>A0A8J7F7K6</accession>
<dbReference type="InterPro" id="IPR000639">
    <property type="entry name" value="Epox_hydrolase-like"/>
</dbReference>
<dbReference type="AlphaFoldDB" id="A0A8J7F7K6"/>
<comment type="caution">
    <text evidence="2">The sequence shown here is derived from an EMBL/GenBank/DDBJ whole genome shotgun (WGS) entry which is preliminary data.</text>
</comment>
<dbReference type="Proteomes" id="UP000620559">
    <property type="component" value="Unassembled WGS sequence"/>
</dbReference>
<reference evidence="2" key="1">
    <citation type="submission" date="2020-10" db="EMBL/GenBank/DDBJ databases">
        <authorList>
            <person name="Castelo-Branco R."/>
            <person name="Eusebio N."/>
            <person name="Adriana R."/>
            <person name="Vieira A."/>
            <person name="Brugerolle De Fraissinette N."/>
            <person name="Rezende De Castro R."/>
            <person name="Schneider M.P."/>
            <person name="Vasconcelos V."/>
            <person name="Leao P.N."/>
        </authorList>
    </citation>
    <scope>NUCLEOTIDE SEQUENCE</scope>
    <source>
        <strain evidence="2">LEGE 06105</strain>
    </source>
</reference>
<name>A0A8J7F7K6_9CYAN</name>
<dbReference type="RefSeq" id="WP_193925859.1">
    <property type="nucleotide sequence ID" value="NZ_JADEWL010000228.1"/>
</dbReference>
<dbReference type="PRINTS" id="PR00111">
    <property type="entry name" value="ABHYDROLASE"/>
</dbReference>
<evidence type="ECO:0000259" key="1">
    <source>
        <dbReference type="Pfam" id="PF00561"/>
    </source>
</evidence>
<sequence length="280" mass="32129">MFIRKTLSLADIQLAYLEWNQGKEPLLLLHGLADNALVWSGLGDYLAADYHIIAPDMRGHGDSSKPENDYTFDSVIADLEALMDNMGWVNAHVVAHSWSGKLACIWASKNPQRLKSMVLVDPIFIWKMPDFFKLSFPILYRVLPFLKGMGPFDSYEAAEKQARQLNQYQDWTTLQKQVFQASIERKADNTWGSKFTIAARDGIFDQVMRVPGLTEPVNIPTLFVQPQKGVNRQNWQLKPYKTYLKNLQISQLPGNHWCFMTQPESFNQTIESFIRLKVKG</sequence>
<dbReference type="InterPro" id="IPR029058">
    <property type="entry name" value="AB_hydrolase_fold"/>
</dbReference>
<protein>
    <submittedName>
        <fullName evidence="2">Alpha/beta hydrolase</fullName>
    </submittedName>
</protein>
<feature type="domain" description="AB hydrolase-1" evidence="1">
    <location>
        <begin position="25"/>
        <end position="200"/>
    </location>
</feature>
<gene>
    <name evidence="2" type="ORF">IQ247_30645</name>
</gene>
<keyword evidence="2" id="KW-0378">Hydrolase</keyword>
<dbReference type="GO" id="GO:0016020">
    <property type="term" value="C:membrane"/>
    <property type="evidence" value="ECO:0007669"/>
    <property type="project" value="TreeGrafter"/>
</dbReference>
<dbReference type="InterPro" id="IPR050266">
    <property type="entry name" value="AB_hydrolase_sf"/>
</dbReference>
<proteinExistence type="predicted"/>
<dbReference type="PANTHER" id="PTHR43798:SF33">
    <property type="entry name" value="HYDROLASE, PUTATIVE (AFU_ORTHOLOGUE AFUA_2G14860)-RELATED"/>
    <property type="match status" value="1"/>
</dbReference>
<dbReference type="Gene3D" id="3.40.50.1820">
    <property type="entry name" value="alpha/beta hydrolase"/>
    <property type="match status" value="1"/>
</dbReference>
<dbReference type="GO" id="GO:0047372">
    <property type="term" value="F:monoacylglycerol lipase activity"/>
    <property type="evidence" value="ECO:0007669"/>
    <property type="project" value="TreeGrafter"/>
</dbReference>
<dbReference type="GO" id="GO:0046464">
    <property type="term" value="P:acylglycerol catabolic process"/>
    <property type="evidence" value="ECO:0007669"/>
    <property type="project" value="TreeGrafter"/>
</dbReference>
<dbReference type="Pfam" id="PF00561">
    <property type="entry name" value="Abhydrolase_1"/>
    <property type="match status" value="1"/>
</dbReference>
<dbReference type="PANTHER" id="PTHR43798">
    <property type="entry name" value="MONOACYLGLYCEROL LIPASE"/>
    <property type="match status" value="1"/>
</dbReference>
<keyword evidence="3" id="KW-1185">Reference proteome</keyword>